<gene>
    <name evidence="1" type="ORF">SDC9_73656</name>
</gene>
<protein>
    <recommendedName>
        <fullName evidence="2">DUF3795 domain-containing protein</fullName>
    </recommendedName>
</protein>
<sequence>MDYSDVVKGLAPCGLDCARCADYENGEIKQVSSRLLQLLGNYKPLAKMKKEKMPAFECYPQFEEILSSFTRDSCSGCRGNHVKCPLTTCSARTCHKENSVDFCFQCNEYPCKKQFSGRLRDRWRYINDRMKEIGVVEYYLEQLKQPRY</sequence>
<proteinExistence type="predicted"/>
<organism evidence="1">
    <name type="scientific">bioreactor metagenome</name>
    <dbReference type="NCBI Taxonomy" id="1076179"/>
    <lineage>
        <taxon>unclassified sequences</taxon>
        <taxon>metagenomes</taxon>
        <taxon>ecological metagenomes</taxon>
    </lineage>
</organism>
<accession>A0A644YFN3</accession>
<evidence type="ECO:0008006" key="2">
    <source>
        <dbReference type="Google" id="ProtNLM"/>
    </source>
</evidence>
<reference evidence="1" key="1">
    <citation type="submission" date="2019-08" db="EMBL/GenBank/DDBJ databases">
        <authorList>
            <person name="Kucharzyk K."/>
            <person name="Murdoch R.W."/>
            <person name="Higgins S."/>
            <person name="Loffler F."/>
        </authorList>
    </citation>
    <scope>NUCLEOTIDE SEQUENCE</scope>
</reference>
<dbReference type="AlphaFoldDB" id="A0A644YFN3"/>
<dbReference type="Pfam" id="PF12675">
    <property type="entry name" value="DUF3795"/>
    <property type="match status" value="1"/>
</dbReference>
<name>A0A644YFN3_9ZZZZ</name>
<comment type="caution">
    <text evidence="1">The sequence shown here is derived from an EMBL/GenBank/DDBJ whole genome shotgun (WGS) entry which is preliminary data.</text>
</comment>
<evidence type="ECO:0000313" key="1">
    <source>
        <dbReference type="EMBL" id="MPM27149.1"/>
    </source>
</evidence>
<dbReference type="InterPro" id="IPR024227">
    <property type="entry name" value="DUF3795"/>
</dbReference>
<dbReference type="EMBL" id="VSSQ01004920">
    <property type="protein sequence ID" value="MPM27149.1"/>
    <property type="molecule type" value="Genomic_DNA"/>
</dbReference>